<sequence>MPTAPAAAKVATLVEPPLVAARSADAPAPLRLLLLTDTSILAPGGSERFLRNLAARLPGDRYRITIVQLSQTVRAWSDVALPGAIENVSIRSLPIAACYGYSGLRALHCLAKLLQRERFDIVQSQHEKSDLFNALLPRRAGAIHVSNRRDMGFNKTARLRWLSRFLNHRFDRVVAPSQQILAALRDSEDIAPGRMVWIPNGVDTERFRPAADRDRAAVRASLGLGLETVAFGCLARLTEVKCHADLVQAFAVLRESVPDVRLVLLGGGPLQRDIAAQVAELGLDGCVSFLGDRPDVEQLLSALDVSVLASSTEGMSNAILESMACGLPMIATSVGGNIQLVQDQASGLLVPPRDPAALAAAMLVLARSAATRVQMGACARRRVEREFSLDAMVHAYDRMYANLAGRT</sequence>
<evidence type="ECO:0000313" key="2">
    <source>
        <dbReference type="EMBL" id="QOW18790.1"/>
    </source>
</evidence>
<dbReference type="Pfam" id="PF13439">
    <property type="entry name" value="Glyco_transf_4"/>
    <property type="match status" value="1"/>
</dbReference>
<dbReference type="InterPro" id="IPR028098">
    <property type="entry name" value="Glyco_trans_4-like_N"/>
</dbReference>
<dbReference type="KEGG" id="lcic:INQ41_08830"/>
<dbReference type="EMBL" id="CP063656">
    <property type="protein sequence ID" value="QOW18790.1"/>
    <property type="molecule type" value="Genomic_DNA"/>
</dbReference>
<evidence type="ECO:0000313" key="3">
    <source>
        <dbReference type="Proteomes" id="UP000594059"/>
    </source>
</evidence>
<evidence type="ECO:0000259" key="1">
    <source>
        <dbReference type="Pfam" id="PF13439"/>
    </source>
</evidence>
<accession>A0A7S6UEH8</accession>
<reference evidence="2 3" key="1">
    <citation type="submission" date="2020-10" db="EMBL/GenBank/DDBJ databases">
        <title>complete genome sequencing of Lysobacter sp. H21R20.</title>
        <authorList>
            <person name="Bae J.-W."/>
            <person name="Lee S.-Y."/>
        </authorList>
    </citation>
    <scope>NUCLEOTIDE SEQUENCE [LARGE SCALE GENOMIC DNA]</scope>
    <source>
        <strain evidence="2 3">H21R20</strain>
    </source>
</reference>
<dbReference type="Gene3D" id="3.40.50.2000">
    <property type="entry name" value="Glycogen Phosphorylase B"/>
    <property type="match status" value="2"/>
</dbReference>
<dbReference type="GO" id="GO:0016757">
    <property type="term" value="F:glycosyltransferase activity"/>
    <property type="evidence" value="ECO:0007669"/>
    <property type="project" value="TreeGrafter"/>
</dbReference>
<dbReference type="Pfam" id="PF13692">
    <property type="entry name" value="Glyco_trans_1_4"/>
    <property type="match status" value="1"/>
</dbReference>
<organism evidence="2 3">
    <name type="scientific">Novilysobacter ciconiae</name>
    <dbReference type="NCBI Taxonomy" id="2781022"/>
    <lineage>
        <taxon>Bacteria</taxon>
        <taxon>Pseudomonadati</taxon>
        <taxon>Pseudomonadota</taxon>
        <taxon>Gammaproteobacteria</taxon>
        <taxon>Lysobacterales</taxon>
        <taxon>Lysobacteraceae</taxon>
        <taxon>Novilysobacter</taxon>
    </lineage>
</organism>
<protein>
    <submittedName>
        <fullName evidence="2">Glycosyltransferase</fullName>
    </submittedName>
</protein>
<dbReference type="Proteomes" id="UP000594059">
    <property type="component" value="Chromosome"/>
</dbReference>
<gene>
    <name evidence="2" type="ORF">INQ41_08830</name>
</gene>
<dbReference type="RefSeq" id="WP_193983743.1">
    <property type="nucleotide sequence ID" value="NZ_CP063656.1"/>
</dbReference>
<name>A0A7S6UEH8_9GAMM</name>
<dbReference type="PANTHER" id="PTHR12526:SF636">
    <property type="entry name" value="BLL3647 PROTEIN"/>
    <property type="match status" value="1"/>
</dbReference>
<keyword evidence="3" id="KW-1185">Reference proteome</keyword>
<proteinExistence type="predicted"/>
<feature type="domain" description="Glycosyltransferase subfamily 4-like N-terminal" evidence="1">
    <location>
        <begin position="43"/>
        <end position="206"/>
    </location>
</feature>
<dbReference type="PANTHER" id="PTHR12526">
    <property type="entry name" value="GLYCOSYLTRANSFERASE"/>
    <property type="match status" value="1"/>
</dbReference>
<dbReference type="AlphaFoldDB" id="A0A7S6UEH8"/>
<keyword evidence="2" id="KW-0808">Transferase</keyword>
<dbReference type="SUPFAM" id="SSF53756">
    <property type="entry name" value="UDP-Glycosyltransferase/glycogen phosphorylase"/>
    <property type="match status" value="1"/>
</dbReference>